<keyword evidence="1" id="KW-0175">Coiled coil</keyword>
<sequence>MADMTARGLKDSAIIQQQQERITFLEEQFEQNKKAEAEKEKERGLPAISVASVAGDLLQAAEKILL</sequence>
<dbReference type="AlphaFoldDB" id="A0A2N5TEF5"/>
<feature type="coiled-coil region" evidence="1">
    <location>
        <begin position="15"/>
        <end position="45"/>
    </location>
</feature>
<comment type="caution">
    <text evidence="2">The sequence shown here is derived from an EMBL/GenBank/DDBJ whole genome shotgun (WGS) entry which is preliminary data.</text>
</comment>
<evidence type="ECO:0000313" key="3">
    <source>
        <dbReference type="Proteomes" id="UP000235392"/>
    </source>
</evidence>
<protein>
    <submittedName>
        <fullName evidence="2">Uncharacterized protein</fullName>
    </submittedName>
</protein>
<name>A0A2N5TEF5_9BASI</name>
<evidence type="ECO:0000256" key="1">
    <source>
        <dbReference type="SAM" id="Coils"/>
    </source>
</evidence>
<dbReference type="EMBL" id="PGCI01000621">
    <property type="protein sequence ID" value="PLW23893.1"/>
    <property type="molecule type" value="Genomic_DNA"/>
</dbReference>
<organism evidence="2 3">
    <name type="scientific">Puccinia coronata f. sp. avenae</name>
    <dbReference type="NCBI Taxonomy" id="200324"/>
    <lineage>
        <taxon>Eukaryota</taxon>
        <taxon>Fungi</taxon>
        <taxon>Dikarya</taxon>
        <taxon>Basidiomycota</taxon>
        <taxon>Pucciniomycotina</taxon>
        <taxon>Pucciniomycetes</taxon>
        <taxon>Pucciniales</taxon>
        <taxon>Pucciniaceae</taxon>
        <taxon>Puccinia</taxon>
    </lineage>
</organism>
<dbReference type="Proteomes" id="UP000235392">
    <property type="component" value="Unassembled WGS sequence"/>
</dbReference>
<evidence type="ECO:0000313" key="2">
    <source>
        <dbReference type="EMBL" id="PLW23893.1"/>
    </source>
</evidence>
<gene>
    <name evidence="2" type="ORF">PCASD_13498</name>
</gene>
<reference evidence="2 3" key="1">
    <citation type="submission" date="2017-11" db="EMBL/GenBank/DDBJ databases">
        <title>De novo assembly and phasing of dikaryotic genomes from two isolates of Puccinia coronata f. sp. avenae, the causal agent of oat crown rust.</title>
        <authorList>
            <person name="Miller M.E."/>
            <person name="Zhang Y."/>
            <person name="Omidvar V."/>
            <person name="Sperschneider J."/>
            <person name="Schwessinger B."/>
            <person name="Raley C."/>
            <person name="Palmer J.M."/>
            <person name="Garnica D."/>
            <person name="Upadhyaya N."/>
            <person name="Rathjen J."/>
            <person name="Taylor J.M."/>
            <person name="Park R.F."/>
            <person name="Dodds P.N."/>
            <person name="Hirsch C.D."/>
            <person name="Kianian S.F."/>
            <person name="Figueroa M."/>
        </authorList>
    </citation>
    <scope>NUCLEOTIDE SEQUENCE [LARGE SCALE GENOMIC DNA]</scope>
    <source>
        <strain evidence="2">12SD80</strain>
    </source>
</reference>
<proteinExistence type="predicted"/>
<accession>A0A2N5TEF5</accession>